<organism evidence="2 3">
    <name type="scientific">Pseudomonas juntendi</name>
    <dbReference type="NCBI Taxonomy" id="2666183"/>
    <lineage>
        <taxon>Bacteria</taxon>
        <taxon>Pseudomonadati</taxon>
        <taxon>Pseudomonadota</taxon>
        <taxon>Gammaproteobacteria</taxon>
        <taxon>Pseudomonadales</taxon>
        <taxon>Pseudomonadaceae</taxon>
        <taxon>Pseudomonas</taxon>
    </lineage>
</organism>
<dbReference type="Proteomes" id="UP001375228">
    <property type="component" value="Chromosome"/>
</dbReference>
<dbReference type="GO" id="GO:0016787">
    <property type="term" value="F:hydrolase activity"/>
    <property type="evidence" value="ECO:0007669"/>
    <property type="project" value="UniProtKB-KW"/>
</dbReference>
<accession>A0ABZ2JJX0</accession>
<dbReference type="EMBL" id="CP146691">
    <property type="protein sequence ID" value="WWY21258.1"/>
    <property type="molecule type" value="Genomic_DNA"/>
</dbReference>
<dbReference type="InterPro" id="IPR011335">
    <property type="entry name" value="Restrct_endonuc-II-like"/>
</dbReference>
<evidence type="ECO:0000259" key="1">
    <source>
        <dbReference type="Pfam" id="PF04471"/>
    </source>
</evidence>
<evidence type="ECO:0000313" key="3">
    <source>
        <dbReference type="Proteomes" id="UP001375228"/>
    </source>
</evidence>
<dbReference type="Gene3D" id="3.40.1350.10">
    <property type="match status" value="1"/>
</dbReference>
<keyword evidence="2" id="KW-0540">Nuclease</keyword>
<reference evidence="2 3" key="1">
    <citation type="submission" date="2024-03" db="EMBL/GenBank/DDBJ databases">
        <title>Pseudomonas juntendi.</title>
        <authorList>
            <person name="Liu Y."/>
        </authorList>
    </citation>
    <scope>NUCLEOTIDE SEQUENCE [LARGE SCALE GENOMIC DNA]</scope>
    <source>
        <strain evidence="2 3">L4046hy</strain>
    </source>
</reference>
<evidence type="ECO:0000313" key="2">
    <source>
        <dbReference type="EMBL" id="WWY21258.1"/>
    </source>
</evidence>
<dbReference type="InterPro" id="IPR007560">
    <property type="entry name" value="Restrct_endonuc_IV_Mrr"/>
</dbReference>
<keyword evidence="2" id="KW-0378">Hydrolase</keyword>
<protein>
    <submittedName>
        <fullName evidence="2">Restriction endonuclease</fullName>
        <ecNumber evidence="2">3.1.21.-</ecNumber>
    </submittedName>
</protein>
<name>A0ABZ2JJX0_9PSED</name>
<dbReference type="EC" id="3.1.21.-" evidence="2"/>
<dbReference type="InterPro" id="IPR011856">
    <property type="entry name" value="tRNA_endonuc-like_dom_sf"/>
</dbReference>
<dbReference type="SUPFAM" id="SSF52980">
    <property type="entry name" value="Restriction endonuclease-like"/>
    <property type="match status" value="1"/>
</dbReference>
<dbReference type="Pfam" id="PF04471">
    <property type="entry name" value="Mrr_cat"/>
    <property type="match status" value="1"/>
</dbReference>
<keyword evidence="3" id="KW-1185">Reference proteome</keyword>
<proteinExistence type="predicted"/>
<feature type="domain" description="Restriction endonuclease type IV Mrr" evidence="1">
    <location>
        <begin position="67"/>
        <end position="126"/>
    </location>
</feature>
<gene>
    <name evidence="2" type="ORF">V9385_01195</name>
</gene>
<keyword evidence="2" id="KW-0255">Endonuclease</keyword>
<dbReference type="RefSeq" id="WP_314616696.1">
    <property type="nucleotide sequence ID" value="NZ_CP146690.1"/>
</dbReference>
<dbReference type="GO" id="GO:0004519">
    <property type="term" value="F:endonuclease activity"/>
    <property type="evidence" value="ECO:0007669"/>
    <property type="project" value="UniProtKB-KW"/>
</dbReference>
<sequence>MASPIDELYQMIFGSMPTKAGTAFERLAAIATYVTEEAGDVTHDAALNGAHSGSRYQIDVLHYLPDSKTMGEAKDYTAGRNKIGRADLQKLAGALGDLSDVTKGVFWSATDYTKPAKQYAQAAQAITGKEIILRGLRESNVDDEQGFVKTIRIRGIFHIPKLHEAIWTPHWSRQGHKSLSALIPEGETSLELHAMVDDIFDVDGNKITSIHELTSRGYGESGEDNVSRGCYWLPGHYLKANGILAALNGLEYEMPYEVHVSTFEITDNSTYRLVVLDEAGTPVRILTDEKLREFKFDAKGRLIPPGLARSNVNE</sequence>